<dbReference type="SMART" id="SM00521">
    <property type="entry name" value="CBF"/>
    <property type="match status" value="1"/>
</dbReference>
<evidence type="ECO:0000256" key="2">
    <source>
        <dbReference type="ARBA" id="ARBA00023015"/>
    </source>
</evidence>
<name>A0A178W3Y6_ARATH</name>
<dbReference type="ExpressionAtlas" id="A0A178W3Y6">
    <property type="expression patterns" value="baseline and differential"/>
</dbReference>
<keyword evidence="3 8" id="KW-0238">DNA-binding</keyword>
<comment type="similarity">
    <text evidence="8">Belongs to the NFYA/HAP2 subunit family.</text>
</comment>
<keyword evidence="5 8" id="KW-0804">Transcription</keyword>
<keyword evidence="4" id="KW-0010">Activator</keyword>
<comment type="function">
    <text evidence="8">Component of the sequence-specific heterotrimeric transcription factor (NF-Y) which specifically recognizes a 5'-CCAAT-3' box motif found in the promoters of its target genes.</text>
</comment>
<evidence type="ECO:0000256" key="5">
    <source>
        <dbReference type="ARBA" id="ARBA00023163"/>
    </source>
</evidence>
<organism evidence="10 11">
    <name type="scientific">Arabidopsis thaliana</name>
    <name type="common">Mouse-ear cress</name>
    <dbReference type="NCBI Taxonomy" id="3702"/>
    <lineage>
        <taxon>Eukaryota</taxon>
        <taxon>Viridiplantae</taxon>
        <taxon>Streptophyta</taxon>
        <taxon>Embryophyta</taxon>
        <taxon>Tracheophyta</taxon>
        <taxon>Spermatophyta</taxon>
        <taxon>Magnoliopsida</taxon>
        <taxon>eudicotyledons</taxon>
        <taxon>Gunneridae</taxon>
        <taxon>Pentapetalae</taxon>
        <taxon>rosids</taxon>
        <taxon>malvids</taxon>
        <taxon>Brassicales</taxon>
        <taxon>Brassicaceae</taxon>
        <taxon>Camelineae</taxon>
        <taxon>Arabidopsis</taxon>
    </lineage>
</organism>
<evidence type="ECO:0000256" key="1">
    <source>
        <dbReference type="ARBA" id="ARBA00004123"/>
    </source>
</evidence>
<comment type="subunit">
    <text evidence="7">Heterotrimeric transcription factor composed of three components, NF-YA, NF-YB and NF-YC. NF-YB and NF-YC must interact and dimerize for NF-YA association and DNA binding.</text>
</comment>
<dbReference type="PROSITE" id="PS51152">
    <property type="entry name" value="NFYA_HAP2_2"/>
    <property type="match status" value="1"/>
</dbReference>
<dbReference type="GO" id="GO:0003700">
    <property type="term" value="F:DNA-binding transcription factor activity"/>
    <property type="evidence" value="ECO:0007669"/>
    <property type="project" value="UniProtKB-UniRule"/>
</dbReference>
<dbReference type="EMBL" id="LUHQ01000001">
    <property type="protein sequence ID" value="OAP12063.1"/>
    <property type="molecule type" value="Genomic_DNA"/>
</dbReference>
<evidence type="ECO:0000256" key="9">
    <source>
        <dbReference type="SAM" id="MobiDB-lite"/>
    </source>
</evidence>
<feature type="region of interest" description="Disordered" evidence="9">
    <location>
        <begin position="60"/>
        <end position="86"/>
    </location>
</feature>
<feature type="compositionally biased region" description="Low complexity" evidence="9">
    <location>
        <begin position="60"/>
        <end position="75"/>
    </location>
</feature>
<accession>A0A178W3Y6</accession>
<dbReference type="PROSITE" id="PS00686">
    <property type="entry name" value="NFYA_HAP2_1"/>
    <property type="match status" value="1"/>
</dbReference>
<evidence type="ECO:0000256" key="7">
    <source>
        <dbReference type="ARBA" id="ARBA00025911"/>
    </source>
</evidence>
<dbReference type="PRINTS" id="PR00616">
    <property type="entry name" value="CCAATSUBUNTB"/>
</dbReference>
<sequence length="383" mass="42744">MDKKVSFTSSVAHSTPPYLSTSISWGLPTKSNGVTESLSLKVVDARPERLINTKNISFQDQDSSSTLSSAQSSNDVTSSGDDNPSRQISFLAHSDVCKGFEETQRKRFAIKSGSSTAGIADIHSSPSKVPVTISSTCDCLLTSCVILWFQANFSFHYADPHFGGLMPAAYLPQATVSISSLITYGEEDIYAKPHFYLRWTCYVTLCSEIWNPQMTRVPLPFDLIENEPVFVNAKQFHAIMRRRQQRAKLEAQNKLIKARKPYLHESRHVHALKRPRGSGGRFLNTKKLQESTDPKQDMPIQQQHATGNMSRFVLYQLQNSNDCDCSTTSRSDITSASDSVNLFGHSEFLISDCPSQTNPTMYVHGQSNDMHGGRNTHHFSVHI</sequence>
<reference evidence="11" key="1">
    <citation type="journal article" date="2016" name="Proc. Natl. Acad. Sci. U.S.A.">
        <title>Chromosome-level assembly of Arabidopsis thaliana Ler reveals the extent of translocation and inversion polymorphisms.</title>
        <authorList>
            <person name="Zapata L."/>
            <person name="Ding J."/>
            <person name="Willing E.M."/>
            <person name="Hartwig B."/>
            <person name="Bezdan D."/>
            <person name="Jiao W.B."/>
            <person name="Patel V."/>
            <person name="Velikkakam James G."/>
            <person name="Koornneef M."/>
            <person name="Ossowski S."/>
            <person name="Schneeberger K."/>
        </authorList>
    </citation>
    <scope>NUCLEOTIDE SEQUENCE [LARGE SCALE GENOMIC DNA]</scope>
    <source>
        <strain evidence="11">cv. Landsberg erecta</strain>
    </source>
</reference>
<comment type="subcellular location">
    <subcellularLocation>
        <location evidence="1 8">Nucleus</location>
    </subcellularLocation>
</comment>
<dbReference type="InterPro" id="IPR018362">
    <property type="entry name" value="CCAAT-binding_factor_CS"/>
</dbReference>
<dbReference type="GO" id="GO:0003677">
    <property type="term" value="F:DNA binding"/>
    <property type="evidence" value="ECO:0007669"/>
    <property type="project" value="UniProtKB-KW"/>
</dbReference>
<gene>
    <name evidence="10" type="ordered locus">AXX17_At1g18490</name>
</gene>
<dbReference type="InterPro" id="IPR001289">
    <property type="entry name" value="NFYA"/>
</dbReference>
<evidence type="ECO:0000256" key="3">
    <source>
        <dbReference type="ARBA" id="ARBA00023125"/>
    </source>
</evidence>
<dbReference type="Pfam" id="PF02045">
    <property type="entry name" value="CBFB_NFYA"/>
    <property type="match status" value="1"/>
</dbReference>
<keyword evidence="6 8" id="KW-0539">Nucleus</keyword>
<keyword evidence="2 8" id="KW-0805">Transcription regulation</keyword>
<evidence type="ECO:0000313" key="10">
    <source>
        <dbReference type="EMBL" id="OAP12063.1"/>
    </source>
</evidence>
<dbReference type="Proteomes" id="UP000078284">
    <property type="component" value="Chromosome 1"/>
</dbReference>
<comment type="caution">
    <text evidence="10">The sequence shown here is derived from an EMBL/GenBank/DDBJ whole genome shotgun (WGS) entry which is preliminary data.</text>
</comment>
<dbReference type="AlphaFoldDB" id="A0A178W3Y6"/>
<evidence type="ECO:0000256" key="8">
    <source>
        <dbReference type="RuleBase" id="RU367155"/>
    </source>
</evidence>
<evidence type="ECO:0000256" key="4">
    <source>
        <dbReference type="ARBA" id="ARBA00023159"/>
    </source>
</evidence>
<dbReference type="Gene3D" id="6.10.250.2430">
    <property type="match status" value="1"/>
</dbReference>
<dbReference type="PANTHER" id="PTHR12632">
    <property type="entry name" value="TRANSCRIPTION FACTOR NF-Y ALPHA-RELATED"/>
    <property type="match status" value="1"/>
</dbReference>
<evidence type="ECO:0000256" key="6">
    <source>
        <dbReference type="ARBA" id="ARBA00023242"/>
    </source>
</evidence>
<evidence type="ECO:0000313" key="11">
    <source>
        <dbReference type="Proteomes" id="UP000078284"/>
    </source>
</evidence>
<protein>
    <recommendedName>
        <fullName evidence="8">Nuclear transcription factor Y subunit</fullName>
    </recommendedName>
</protein>
<proteinExistence type="inferred from homology"/>
<dbReference type="GO" id="GO:0016602">
    <property type="term" value="C:CCAAT-binding factor complex"/>
    <property type="evidence" value="ECO:0007669"/>
    <property type="project" value="InterPro"/>
</dbReference>
<feature type="compositionally biased region" description="Polar residues" evidence="9">
    <location>
        <begin position="76"/>
        <end position="86"/>
    </location>
</feature>